<evidence type="ECO:0000256" key="1">
    <source>
        <dbReference type="SAM" id="SignalP"/>
    </source>
</evidence>
<reference evidence="2 3" key="1">
    <citation type="submission" date="2019-02" db="EMBL/GenBank/DDBJ databases">
        <title>Isolation and identification of novel species under the genus Muribaculum.</title>
        <authorList>
            <person name="Miyake S."/>
            <person name="Ding Y."/>
            <person name="Low A."/>
            <person name="Soh M."/>
            <person name="Seedorf H."/>
        </authorList>
    </citation>
    <scope>NUCLEOTIDE SEQUENCE [LARGE SCALE GENOMIC DNA]</scope>
    <source>
        <strain evidence="2 3">TLL-A4</strain>
    </source>
</reference>
<feature type="signal peptide" evidence="1">
    <location>
        <begin position="1"/>
        <end position="18"/>
    </location>
</feature>
<dbReference type="EMBL" id="CP039393">
    <property type="protein sequence ID" value="QCD36557.1"/>
    <property type="molecule type" value="Genomic_DNA"/>
</dbReference>
<dbReference type="RefSeq" id="WP_136410961.1">
    <property type="nucleotide sequence ID" value="NZ_CP039393.1"/>
</dbReference>
<proteinExistence type="predicted"/>
<keyword evidence="3" id="KW-1185">Reference proteome</keyword>
<gene>
    <name evidence="2" type="ORF">E7746_12020</name>
</gene>
<evidence type="ECO:0000313" key="3">
    <source>
        <dbReference type="Proteomes" id="UP000297031"/>
    </source>
</evidence>
<accession>A0A4P7VQJ3</accession>
<sequence length="117" mass="13321">MKHFLCAIMMIFSLALFAKEKPISVEQSKEQQTIVDRSLGYSPYVTIDDNDVLRVYGEYSDNVTVVVFNNNSMVWSGYPSSSNNQCQEFTVTGLTKGINYTLYLNIDETTYIGEFTK</sequence>
<dbReference type="AlphaFoldDB" id="A0A4P7VQJ3"/>
<keyword evidence="1" id="KW-0732">Signal</keyword>
<dbReference type="KEGG" id="mgod:E7746_12020"/>
<evidence type="ECO:0000313" key="2">
    <source>
        <dbReference type="EMBL" id="QCD36557.1"/>
    </source>
</evidence>
<dbReference type="Proteomes" id="UP000297031">
    <property type="component" value="Chromosome"/>
</dbReference>
<name>A0A4P7VQJ3_9BACT</name>
<organism evidence="2 3">
    <name type="scientific">Muribaculum gordoncarteri</name>
    <dbReference type="NCBI Taxonomy" id="2530390"/>
    <lineage>
        <taxon>Bacteria</taxon>
        <taxon>Pseudomonadati</taxon>
        <taxon>Bacteroidota</taxon>
        <taxon>Bacteroidia</taxon>
        <taxon>Bacteroidales</taxon>
        <taxon>Muribaculaceae</taxon>
        <taxon>Muribaculum</taxon>
    </lineage>
</organism>
<protein>
    <submittedName>
        <fullName evidence="2">DUF3244 domain-containing protein</fullName>
    </submittedName>
</protein>
<feature type="chain" id="PRO_5020354005" evidence="1">
    <location>
        <begin position="19"/>
        <end position="117"/>
    </location>
</feature>